<reference evidence="2" key="1">
    <citation type="submission" date="2020-05" db="UniProtKB">
        <authorList>
            <consortium name="EnsemblMetazoa"/>
        </authorList>
    </citation>
    <scope>IDENTIFICATION</scope>
    <source>
        <strain evidence="2">SANGQUA</strain>
    </source>
</reference>
<dbReference type="VEuPathDB" id="VectorBase:AQUA011749"/>
<keyword evidence="3" id="KW-1185">Reference proteome</keyword>
<feature type="region of interest" description="Disordered" evidence="1">
    <location>
        <begin position="136"/>
        <end position="157"/>
    </location>
</feature>
<dbReference type="EnsemblMetazoa" id="AQUA011749-RA">
    <property type="protein sequence ID" value="AQUA011749-PA"/>
    <property type="gene ID" value="AQUA011749"/>
</dbReference>
<evidence type="ECO:0000256" key="1">
    <source>
        <dbReference type="SAM" id="MobiDB-lite"/>
    </source>
</evidence>
<feature type="compositionally biased region" description="Basic and acidic residues" evidence="1">
    <location>
        <begin position="140"/>
        <end position="153"/>
    </location>
</feature>
<dbReference type="PANTHER" id="PTHR37984">
    <property type="entry name" value="PROTEIN CBG26694"/>
    <property type="match status" value="1"/>
</dbReference>
<dbReference type="AlphaFoldDB" id="A0A182XPE7"/>
<accession>A0A182XPE7</accession>
<sequence length="280" mass="31647">MGPETYDIICDKVAPDSPRKKTYGEIVSILDTFFSPKPHEIAENYRFNCRRQGDKDAAVAEETAEEYLVALRKIAVTCNFGEYLQKALRNQLVFGSKRGNIRDRILEKRDLTLDGALKIAVSMELSRKLRTEIEGGSSKQELHAVHQPRRDSKGPNIAKQNATATKFVSYCNTSINVLGICDASVTLDEKILKLPLYVVESEKHPLLGREWPKEMTLDWNSTAPVLPNKVATILQRYPQVFDSSIGRISNVQATLRLKENARPVFIKARKIPFNLMKTVE</sequence>
<dbReference type="Proteomes" id="UP000076407">
    <property type="component" value="Unassembled WGS sequence"/>
</dbReference>
<proteinExistence type="predicted"/>
<dbReference type="InterPro" id="IPR050951">
    <property type="entry name" value="Retrovirus_Pol_polyprotein"/>
</dbReference>
<name>A0A182XPE7_ANOQN</name>
<dbReference type="STRING" id="34691.A0A182XPE7"/>
<dbReference type="PANTHER" id="PTHR37984:SF5">
    <property type="entry name" value="PROTEIN NYNRIN-LIKE"/>
    <property type="match status" value="1"/>
</dbReference>
<organism evidence="2 3">
    <name type="scientific">Anopheles quadriannulatus</name>
    <name type="common">Mosquito</name>
    <dbReference type="NCBI Taxonomy" id="34691"/>
    <lineage>
        <taxon>Eukaryota</taxon>
        <taxon>Metazoa</taxon>
        <taxon>Ecdysozoa</taxon>
        <taxon>Arthropoda</taxon>
        <taxon>Hexapoda</taxon>
        <taxon>Insecta</taxon>
        <taxon>Pterygota</taxon>
        <taxon>Neoptera</taxon>
        <taxon>Endopterygota</taxon>
        <taxon>Diptera</taxon>
        <taxon>Nematocera</taxon>
        <taxon>Culicoidea</taxon>
        <taxon>Culicidae</taxon>
        <taxon>Anophelinae</taxon>
        <taxon>Anopheles</taxon>
    </lineage>
</organism>
<evidence type="ECO:0000313" key="2">
    <source>
        <dbReference type="EnsemblMetazoa" id="AQUA011749-PA"/>
    </source>
</evidence>
<protein>
    <submittedName>
        <fullName evidence="2">Uncharacterized protein</fullName>
    </submittedName>
</protein>
<evidence type="ECO:0000313" key="3">
    <source>
        <dbReference type="Proteomes" id="UP000076407"/>
    </source>
</evidence>